<dbReference type="SMR" id="A0A8B9Z1K9"/>
<comment type="caution">
    <text evidence="5">Lacks conserved residue(s) required for the propagation of feature annotation.</text>
</comment>
<dbReference type="SUPFAM" id="SSF53335">
    <property type="entry name" value="S-adenosyl-L-methionine-dependent methyltransferases"/>
    <property type="match status" value="1"/>
</dbReference>
<dbReference type="GO" id="GO:0008168">
    <property type="term" value="F:methyltransferase activity"/>
    <property type="evidence" value="ECO:0007669"/>
    <property type="project" value="UniProtKB-KW"/>
</dbReference>
<evidence type="ECO:0000256" key="4">
    <source>
        <dbReference type="ARBA" id="ARBA00022884"/>
    </source>
</evidence>
<reference evidence="8" key="1">
    <citation type="submission" date="2025-08" db="UniProtKB">
        <authorList>
            <consortium name="Ensembl"/>
        </authorList>
    </citation>
    <scope>IDENTIFICATION</scope>
</reference>
<dbReference type="InterPro" id="IPR042620">
    <property type="entry name" value="NSUN7"/>
</dbReference>
<keyword evidence="4 5" id="KW-0694">RNA-binding</keyword>
<dbReference type="Ensembl" id="ENSBJAT00000000472.1">
    <property type="protein sequence ID" value="ENSBJAP00000000460.1"/>
    <property type="gene ID" value="ENSBJAG00000000392.1"/>
</dbReference>
<evidence type="ECO:0000313" key="8">
    <source>
        <dbReference type="Ensembl" id="ENSBJAP00000000460.1"/>
    </source>
</evidence>
<dbReference type="Proteomes" id="UP000694555">
    <property type="component" value="Unplaced"/>
</dbReference>
<protein>
    <submittedName>
        <fullName evidence="8">NOP2/Sun RNA methyltransferase family member 7</fullName>
    </submittedName>
</protein>
<feature type="domain" description="SAM-dependent MTase RsmB/NOP-type" evidence="7">
    <location>
        <begin position="199"/>
        <end position="511"/>
    </location>
</feature>
<evidence type="ECO:0000256" key="1">
    <source>
        <dbReference type="ARBA" id="ARBA00022603"/>
    </source>
</evidence>
<dbReference type="Gene3D" id="3.30.70.1170">
    <property type="entry name" value="Sun protein, domain 3"/>
    <property type="match status" value="1"/>
</dbReference>
<proteinExistence type="inferred from homology"/>
<evidence type="ECO:0000256" key="6">
    <source>
        <dbReference type="SAM" id="MobiDB-lite"/>
    </source>
</evidence>
<keyword evidence="1 5" id="KW-0489">Methyltransferase</keyword>
<reference evidence="8" key="2">
    <citation type="submission" date="2025-09" db="UniProtKB">
        <authorList>
            <consortium name="Ensembl"/>
        </authorList>
    </citation>
    <scope>IDENTIFICATION</scope>
</reference>
<dbReference type="PROSITE" id="PS51686">
    <property type="entry name" value="SAM_MT_RSMB_NOP"/>
    <property type="match status" value="1"/>
</dbReference>
<dbReference type="Gene3D" id="3.40.50.150">
    <property type="entry name" value="Vaccinia Virus protein VP39"/>
    <property type="match status" value="1"/>
</dbReference>
<dbReference type="GO" id="GO:0032259">
    <property type="term" value="P:methylation"/>
    <property type="evidence" value="ECO:0007669"/>
    <property type="project" value="UniProtKB-KW"/>
</dbReference>
<keyword evidence="3 5" id="KW-0949">S-adenosyl-L-methionine</keyword>
<name>A0A8B9Z1K9_9AVES</name>
<evidence type="ECO:0000256" key="5">
    <source>
        <dbReference type="PROSITE-ProRule" id="PRU01023"/>
    </source>
</evidence>
<dbReference type="InterPro" id="IPR001678">
    <property type="entry name" value="MeTrfase_RsmB-F_NOP2_dom"/>
</dbReference>
<evidence type="ECO:0000259" key="7">
    <source>
        <dbReference type="PROSITE" id="PS51686"/>
    </source>
</evidence>
<evidence type="ECO:0000313" key="9">
    <source>
        <dbReference type="Proteomes" id="UP000694555"/>
    </source>
</evidence>
<organism evidence="8 9">
    <name type="scientific">Buteo japonicus</name>
    <dbReference type="NCBI Taxonomy" id="224669"/>
    <lineage>
        <taxon>Eukaryota</taxon>
        <taxon>Metazoa</taxon>
        <taxon>Chordata</taxon>
        <taxon>Craniata</taxon>
        <taxon>Vertebrata</taxon>
        <taxon>Euteleostomi</taxon>
        <taxon>Archelosauria</taxon>
        <taxon>Archosauria</taxon>
        <taxon>Dinosauria</taxon>
        <taxon>Saurischia</taxon>
        <taxon>Theropoda</taxon>
        <taxon>Coelurosauria</taxon>
        <taxon>Aves</taxon>
        <taxon>Neognathae</taxon>
        <taxon>Neoaves</taxon>
        <taxon>Telluraves</taxon>
        <taxon>Accipitrimorphae</taxon>
        <taxon>Accipitriformes</taxon>
        <taxon>Accipitridae</taxon>
        <taxon>Accipitrinae</taxon>
        <taxon>Buteo</taxon>
    </lineage>
</organism>
<sequence>MPGSKSNLMSLHEDVINDTSDLSEMKISDEKGSVEKRTKTLTEKNGYHDSVYINAAKIFQGIHTEKRKDRILVRYGDDSVPPTLTFKDEYSQHVSYELAFSALKYQDLLEEILLDSCVYPCQSIPDELTSLLVVMLYDLQDRKFQAREIFDEEEPVAEVRKTERYLYNFRTKLAAALARCRIKHGALSIEYILPETVRKQEQRASALPLCVWINTFKISLQDVFRDLKKKGFTRVESVLDFDHYTYCMDQHCNDVLFFPSSLKEELLNLDLFADCKLLLQDKSRSLAVHSAQALLNTDDDIIVAHVGSHLTIAHMSVLTIHSMSRIFVCGVESSAKADELRNLFSHMGCKNIQLLHEDFTEIGPTDPRLQKAKVILLLPQCSGLGVGNPIDFILNEHGDAGLLRDVLQGSVSEDKLSILAERQLNELMHAMKFNEVQAIVYCTCSVYPEENELVVKKALESGVEGNKVQPYRVIPPVFSTCSNSEGSTETFFKMEPSEISSGCFLAILAREKDPSENVSVKDILARAAAKGLLDSTVVQKSKEDEKKQKVKQRRRNITGCHIDPKIAEFLHHQTVSSIKAEVPVSKAVSNVQQKNVNRTNSYQLKKSINPISDTALPKVLKHTSHLSSMGKAYDRQTLARKPHTERKRVVLKPVEIVLPPVITPYLSSQGNKPRVSSARHCFHGWTEAKGLSGRILPPTVSKVVKPAVLSHPRPRPQESSNFALPSYRR</sequence>
<dbReference type="InterPro" id="IPR049560">
    <property type="entry name" value="MeTrfase_RsmB-F_NOP2_cat"/>
</dbReference>
<keyword evidence="2 5" id="KW-0808">Transferase</keyword>
<comment type="similarity">
    <text evidence="5">Belongs to the class I-like SAM-binding methyltransferase superfamily. RsmB/NOP family.</text>
</comment>
<dbReference type="GO" id="GO:0003723">
    <property type="term" value="F:RNA binding"/>
    <property type="evidence" value="ECO:0007669"/>
    <property type="project" value="UniProtKB-UniRule"/>
</dbReference>
<feature type="active site" description="Nucleophile" evidence="5">
    <location>
        <position position="444"/>
    </location>
</feature>
<feature type="binding site" evidence="5">
    <location>
        <position position="358"/>
    </location>
    <ligand>
        <name>S-adenosyl-L-methionine</name>
        <dbReference type="ChEBI" id="CHEBI:59789"/>
    </ligand>
</feature>
<dbReference type="PANTHER" id="PTHR14663:SF2">
    <property type="entry name" value="METHYLTRANSFERASE NSUN7-RELATED"/>
    <property type="match status" value="1"/>
</dbReference>
<accession>A0A8B9Z1K9</accession>
<keyword evidence="9" id="KW-1185">Reference proteome</keyword>
<dbReference type="AlphaFoldDB" id="A0A8B9Z1K9"/>
<dbReference type="InterPro" id="IPR029063">
    <property type="entry name" value="SAM-dependent_MTases_sf"/>
</dbReference>
<evidence type="ECO:0000256" key="2">
    <source>
        <dbReference type="ARBA" id="ARBA00022679"/>
    </source>
</evidence>
<evidence type="ECO:0000256" key="3">
    <source>
        <dbReference type="ARBA" id="ARBA00022691"/>
    </source>
</evidence>
<dbReference type="Pfam" id="PF01189">
    <property type="entry name" value="Methyltr_RsmB-F"/>
    <property type="match status" value="1"/>
</dbReference>
<feature type="region of interest" description="Disordered" evidence="6">
    <location>
        <begin position="707"/>
        <end position="729"/>
    </location>
</feature>
<dbReference type="PANTHER" id="PTHR14663">
    <property type="entry name" value="METHYLTRANSFERASE NSUN7-RELATED"/>
    <property type="match status" value="1"/>
</dbReference>